<keyword evidence="13" id="KW-1185">Reference proteome</keyword>
<dbReference type="Pfam" id="PF14681">
    <property type="entry name" value="UPRTase"/>
    <property type="match status" value="1"/>
</dbReference>
<keyword evidence="8" id="KW-0547">Nucleotide-binding</keyword>
<evidence type="ECO:0000256" key="3">
    <source>
        <dbReference type="ARBA" id="ARBA00009516"/>
    </source>
</evidence>
<comment type="cofactor">
    <cofactor evidence="1">
        <name>Mg(2+)</name>
        <dbReference type="ChEBI" id="CHEBI:18420"/>
    </cofactor>
</comment>
<dbReference type="GO" id="GO:0004845">
    <property type="term" value="F:uracil phosphoribosyltransferase activity"/>
    <property type="evidence" value="ECO:0007669"/>
    <property type="project" value="UniProtKB-UniRule"/>
</dbReference>
<evidence type="ECO:0000256" key="8">
    <source>
        <dbReference type="ARBA" id="ARBA00022741"/>
    </source>
</evidence>
<evidence type="ECO:0000256" key="10">
    <source>
        <dbReference type="NCBIfam" id="TIGR01091"/>
    </source>
</evidence>
<dbReference type="NCBIfam" id="TIGR01091">
    <property type="entry name" value="upp"/>
    <property type="match status" value="1"/>
</dbReference>
<dbReference type="GO" id="GO:0005525">
    <property type="term" value="F:GTP binding"/>
    <property type="evidence" value="ECO:0007669"/>
    <property type="project" value="UniProtKB-KW"/>
</dbReference>
<accession>A0AAW7ZHJ7</accession>
<organism evidence="12 13">
    <name type="scientific">Desulforamulus aquiferis</name>
    <dbReference type="NCBI Taxonomy" id="1397668"/>
    <lineage>
        <taxon>Bacteria</taxon>
        <taxon>Bacillati</taxon>
        <taxon>Bacillota</taxon>
        <taxon>Clostridia</taxon>
        <taxon>Eubacteriales</taxon>
        <taxon>Peptococcaceae</taxon>
        <taxon>Desulforamulus</taxon>
    </lineage>
</organism>
<protein>
    <recommendedName>
        <fullName evidence="4 10">Uracil phosphoribosyltransferase</fullName>
        <ecNumber evidence="4 10">2.4.2.9</ecNumber>
    </recommendedName>
</protein>
<keyword evidence="6 12" id="KW-0328">Glycosyltransferase</keyword>
<feature type="domain" description="Phosphoribosyltransferase" evidence="11">
    <location>
        <begin position="7"/>
        <end position="210"/>
    </location>
</feature>
<dbReference type="GO" id="GO:0006223">
    <property type="term" value="P:uracil salvage"/>
    <property type="evidence" value="ECO:0007669"/>
    <property type="project" value="InterPro"/>
</dbReference>
<reference evidence="12" key="2">
    <citation type="submission" date="2023-03" db="EMBL/GenBank/DDBJ databases">
        <authorList>
            <person name="Zhang Z."/>
        </authorList>
    </citation>
    <scope>NUCLEOTIDE SEQUENCE</scope>
    <source>
        <strain evidence="12">DSA</strain>
    </source>
</reference>
<comment type="similarity">
    <text evidence="3">Belongs to the UPRTase family.</text>
</comment>
<dbReference type="InterPro" id="IPR050054">
    <property type="entry name" value="UPRTase/APRTase"/>
</dbReference>
<evidence type="ECO:0000256" key="7">
    <source>
        <dbReference type="ARBA" id="ARBA00022679"/>
    </source>
</evidence>
<dbReference type="InterPro" id="IPR005765">
    <property type="entry name" value="UPRT"/>
</dbReference>
<evidence type="ECO:0000259" key="11">
    <source>
        <dbReference type="Pfam" id="PF14681"/>
    </source>
</evidence>
<evidence type="ECO:0000256" key="5">
    <source>
        <dbReference type="ARBA" id="ARBA00022533"/>
    </source>
</evidence>
<evidence type="ECO:0000256" key="4">
    <source>
        <dbReference type="ARBA" id="ARBA00011894"/>
    </source>
</evidence>
<reference evidence="12" key="1">
    <citation type="journal article" date="2023" name="J. Hazard. Mater.">
        <title>Anaerobic biodegradation of pyrene and benzo[a]pyrene by a new sulfate-reducing Desulforamulus aquiferis strain DSA.</title>
        <authorList>
            <person name="Zhang Z."/>
            <person name="Sun J."/>
            <person name="Gong X."/>
            <person name="Wang C."/>
            <person name="Wang H."/>
        </authorList>
    </citation>
    <scope>NUCLEOTIDE SEQUENCE</scope>
    <source>
        <strain evidence="12">DSA</strain>
    </source>
</reference>
<dbReference type="CDD" id="cd06223">
    <property type="entry name" value="PRTases_typeI"/>
    <property type="match status" value="1"/>
</dbReference>
<dbReference type="InterPro" id="IPR000836">
    <property type="entry name" value="PRTase_dom"/>
</dbReference>
<evidence type="ECO:0000256" key="2">
    <source>
        <dbReference type="ARBA" id="ARBA00005180"/>
    </source>
</evidence>
<evidence type="ECO:0000256" key="1">
    <source>
        <dbReference type="ARBA" id="ARBA00001946"/>
    </source>
</evidence>
<comment type="pathway">
    <text evidence="2">Pyrimidine metabolism; UMP biosynthesis via salvage pathway; UMP from uracil: step 1/1.</text>
</comment>
<dbReference type="NCBIfam" id="NF001097">
    <property type="entry name" value="PRK00129.1"/>
    <property type="match status" value="1"/>
</dbReference>
<dbReference type="AlphaFoldDB" id="A0AAW7ZHJ7"/>
<dbReference type="PANTHER" id="PTHR32315">
    <property type="entry name" value="ADENINE PHOSPHORIBOSYLTRANSFERASE"/>
    <property type="match status" value="1"/>
</dbReference>
<dbReference type="EMBL" id="JARPTC010000024">
    <property type="protein sequence ID" value="MDO7788743.1"/>
    <property type="molecule type" value="Genomic_DNA"/>
</dbReference>
<evidence type="ECO:0000313" key="12">
    <source>
        <dbReference type="EMBL" id="MDO7788743.1"/>
    </source>
</evidence>
<dbReference type="PANTHER" id="PTHR32315:SF4">
    <property type="entry name" value="URACIL PHOSPHORIBOSYLTRANSFERASE, CHLOROPLASTIC"/>
    <property type="match status" value="1"/>
</dbReference>
<keyword evidence="9" id="KW-0342">GTP-binding</keyword>
<sequence>MQSVSILRHPLAEEQLQLLRNKESDIVTFRAAITRLGYLLAVETLKDAPCAEIRVTTPMQVEAAATTLKDDKILLVPILRAGLGLVESFLTFLPKARVAHIGMSRDHETLEAKLYTNSLPKNTSDFEQILVLDPMLATGNSSVKALEVLIEAGFEASKIKLVCAFSVKEGLAQINNKFPDVKVVTAVVDPILNEIGYISPGCGDAGDRLFLI</sequence>
<dbReference type="SUPFAM" id="SSF53271">
    <property type="entry name" value="PRTase-like"/>
    <property type="match status" value="1"/>
</dbReference>
<keyword evidence="7 12" id="KW-0808">Transferase</keyword>
<dbReference type="EC" id="2.4.2.9" evidence="4 10"/>
<dbReference type="Gene3D" id="3.40.50.2020">
    <property type="match status" value="1"/>
</dbReference>
<gene>
    <name evidence="12" type="primary">upp</name>
    <name evidence="12" type="ORF">P6N53_16055</name>
</gene>
<keyword evidence="5" id="KW-0021">Allosteric enzyme</keyword>
<evidence type="ECO:0000313" key="13">
    <source>
        <dbReference type="Proteomes" id="UP001172911"/>
    </source>
</evidence>
<comment type="caution">
    <text evidence="12">The sequence shown here is derived from an EMBL/GenBank/DDBJ whole genome shotgun (WGS) entry which is preliminary data.</text>
</comment>
<proteinExistence type="inferred from homology"/>
<evidence type="ECO:0000256" key="9">
    <source>
        <dbReference type="ARBA" id="ARBA00023134"/>
    </source>
</evidence>
<dbReference type="Proteomes" id="UP001172911">
    <property type="component" value="Unassembled WGS sequence"/>
</dbReference>
<dbReference type="InterPro" id="IPR029057">
    <property type="entry name" value="PRTase-like"/>
</dbReference>
<evidence type="ECO:0000256" key="6">
    <source>
        <dbReference type="ARBA" id="ARBA00022676"/>
    </source>
</evidence>
<dbReference type="FunFam" id="3.40.50.2020:FF:000023">
    <property type="entry name" value="Probable uracil phosphoribosyltransferase"/>
    <property type="match status" value="1"/>
</dbReference>
<dbReference type="RefSeq" id="WP_304544948.1">
    <property type="nucleotide sequence ID" value="NZ_JARPTC010000024.1"/>
</dbReference>
<name>A0AAW7ZHJ7_9FIRM</name>